<dbReference type="Gene3D" id="2.60.40.10">
    <property type="entry name" value="Immunoglobulins"/>
    <property type="match status" value="1"/>
</dbReference>
<name>A0A975F3T7_9SPIR</name>
<dbReference type="InterPro" id="IPR013783">
    <property type="entry name" value="Ig-like_fold"/>
</dbReference>
<sequence length="305" mass="34780">MKKKLWLLSFFNPFFPIFIFLTLKIYSQPTRSTIYDITAAPESVNSIKISWKFTGNSSDTSFEIYRALRPFSAAYELSENLKIAEIPQKERSYSDKVADYKEYYYAVIVKAPDGSGGIILPSINATVNGTRRKAAFSKNSKISQNHAQEKTYPEGVLREIPLPVIAVSGYGKNDEYPLKSKMVEAGENLSEKITEKPLLAPYAFEQDLVSPEGGDDYLLFDTLHKTFAKRKYEEGIIKLTEFLSVKHKKNTEDRAYFYLGQCQYFSGNFKDAVMSFLKIQDEYPNLTRKWIDSSLDLISVSNIAD</sequence>
<dbReference type="AlphaFoldDB" id="A0A975F3T7"/>
<evidence type="ECO:0008006" key="4">
    <source>
        <dbReference type="Google" id="ProtNLM"/>
    </source>
</evidence>
<keyword evidence="1" id="KW-0812">Transmembrane</keyword>
<gene>
    <name evidence="2" type="ORF">HRQ91_04410</name>
</gene>
<keyword evidence="1" id="KW-1133">Transmembrane helix</keyword>
<keyword evidence="1" id="KW-0472">Membrane</keyword>
<keyword evidence="3" id="KW-1185">Reference proteome</keyword>
<dbReference type="Proteomes" id="UP000671908">
    <property type="component" value="Chromosome"/>
</dbReference>
<evidence type="ECO:0000313" key="3">
    <source>
        <dbReference type="Proteomes" id="UP000671908"/>
    </source>
</evidence>
<dbReference type="Gene3D" id="1.25.40.10">
    <property type="entry name" value="Tetratricopeptide repeat domain"/>
    <property type="match status" value="1"/>
</dbReference>
<dbReference type="RefSeq" id="WP_210120438.1">
    <property type="nucleotide sequence ID" value="NZ_CP054142.1"/>
</dbReference>
<dbReference type="SUPFAM" id="SSF48452">
    <property type="entry name" value="TPR-like"/>
    <property type="match status" value="1"/>
</dbReference>
<dbReference type="InterPro" id="IPR011990">
    <property type="entry name" value="TPR-like_helical_dom_sf"/>
</dbReference>
<protein>
    <recommendedName>
        <fullName evidence="4">Tetratricopeptide repeat protein</fullName>
    </recommendedName>
</protein>
<evidence type="ECO:0000313" key="2">
    <source>
        <dbReference type="EMBL" id="QTQ13758.1"/>
    </source>
</evidence>
<feature type="transmembrane region" description="Helical" evidence="1">
    <location>
        <begin position="6"/>
        <end position="26"/>
    </location>
</feature>
<proteinExistence type="predicted"/>
<organism evidence="2 3">
    <name type="scientific">Treponema parvum</name>
    <dbReference type="NCBI Taxonomy" id="138851"/>
    <lineage>
        <taxon>Bacteria</taxon>
        <taxon>Pseudomonadati</taxon>
        <taxon>Spirochaetota</taxon>
        <taxon>Spirochaetia</taxon>
        <taxon>Spirochaetales</taxon>
        <taxon>Treponemataceae</taxon>
        <taxon>Treponema</taxon>
    </lineage>
</organism>
<evidence type="ECO:0000256" key="1">
    <source>
        <dbReference type="SAM" id="Phobius"/>
    </source>
</evidence>
<dbReference type="KEGG" id="tpav:HRQ91_04410"/>
<reference evidence="2 3" key="1">
    <citation type="journal article" date="2021" name="Microbiol. Resour. Announc.">
        <title>Complete Genome Sequences of Three Human Oral Treponema parvum Isolates.</title>
        <authorList>
            <person name="Zeng H."/>
            <person name="Watt R.M."/>
        </authorList>
    </citation>
    <scope>NUCLEOTIDE SEQUENCE [LARGE SCALE GENOMIC DNA]</scope>
    <source>
        <strain evidence="2 3">ATCC 700770</strain>
    </source>
</reference>
<accession>A0A975F3T7</accession>
<dbReference type="EMBL" id="CP054142">
    <property type="protein sequence ID" value="QTQ13758.1"/>
    <property type="molecule type" value="Genomic_DNA"/>
</dbReference>